<sequence length="187" mass="20529">MINNSFSWGCNEGLVVGRGEVVTRLVVGRGCNEGLVVGRVVRRGCNEGLVVRVITRVVGRGEVITKGCRKDCCNEGLVVGRGRGRGYNEGLVVGRGKVGGYNEGLVVLEFSGGVGMMVWGIVVWWCGEWSREVLSTGLGVCSEECSEEKYWKYWSGVYWSGVESSGLEWYEGILVRGMRGEVEAWLY</sequence>
<proteinExistence type="predicted"/>
<dbReference type="Proteomes" id="UP000747542">
    <property type="component" value="Unassembled WGS sequence"/>
</dbReference>
<gene>
    <name evidence="1" type="ORF">Hamer_G026910</name>
</gene>
<dbReference type="EMBL" id="JAHLQT010026018">
    <property type="protein sequence ID" value="KAG7164042.1"/>
    <property type="molecule type" value="Genomic_DNA"/>
</dbReference>
<dbReference type="AlphaFoldDB" id="A0A8J5JTI6"/>
<protein>
    <submittedName>
        <fullName evidence="1">Uncharacterized protein</fullName>
    </submittedName>
</protein>
<evidence type="ECO:0000313" key="1">
    <source>
        <dbReference type="EMBL" id="KAG7164042.1"/>
    </source>
</evidence>
<keyword evidence="2" id="KW-1185">Reference proteome</keyword>
<accession>A0A8J5JTI6</accession>
<organism evidence="1 2">
    <name type="scientific">Homarus americanus</name>
    <name type="common">American lobster</name>
    <dbReference type="NCBI Taxonomy" id="6706"/>
    <lineage>
        <taxon>Eukaryota</taxon>
        <taxon>Metazoa</taxon>
        <taxon>Ecdysozoa</taxon>
        <taxon>Arthropoda</taxon>
        <taxon>Crustacea</taxon>
        <taxon>Multicrustacea</taxon>
        <taxon>Malacostraca</taxon>
        <taxon>Eumalacostraca</taxon>
        <taxon>Eucarida</taxon>
        <taxon>Decapoda</taxon>
        <taxon>Pleocyemata</taxon>
        <taxon>Astacidea</taxon>
        <taxon>Nephropoidea</taxon>
        <taxon>Nephropidae</taxon>
        <taxon>Homarus</taxon>
    </lineage>
</organism>
<comment type="caution">
    <text evidence="1">The sequence shown here is derived from an EMBL/GenBank/DDBJ whole genome shotgun (WGS) entry which is preliminary data.</text>
</comment>
<reference evidence="1" key="1">
    <citation type="journal article" date="2021" name="Sci. Adv.">
        <title>The American lobster genome reveals insights on longevity, neural, and immune adaptations.</title>
        <authorList>
            <person name="Polinski J.M."/>
            <person name="Zimin A.V."/>
            <person name="Clark K.F."/>
            <person name="Kohn A.B."/>
            <person name="Sadowski N."/>
            <person name="Timp W."/>
            <person name="Ptitsyn A."/>
            <person name="Khanna P."/>
            <person name="Romanova D.Y."/>
            <person name="Williams P."/>
            <person name="Greenwood S.J."/>
            <person name="Moroz L.L."/>
            <person name="Walt D.R."/>
            <person name="Bodnar A.G."/>
        </authorList>
    </citation>
    <scope>NUCLEOTIDE SEQUENCE</scope>
    <source>
        <strain evidence="1">GMGI-L3</strain>
    </source>
</reference>
<name>A0A8J5JTI6_HOMAM</name>
<evidence type="ECO:0000313" key="2">
    <source>
        <dbReference type="Proteomes" id="UP000747542"/>
    </source>
</evidence>